<organism evidence="2 3">
    <name type="scientific">Caenorhabditis bovis</name>
    <dbReference type="NCBI Taxonomy" id="2654633"/>
    <lineage>
        <taxon>Eukaryota</taxon>
        <taxon>Metazoa</taxon>
        <taxon>Ecdysozoa</taxon>
        <taxon>Nematoda</taxon>
        <taxon>Chromadorea</taxon>
        <taxon>Rhabditida</taxon>
        <taxon>Rhabditina</taxon>
        <taxon>Rhabditomorpha</taxon>
        <taxon>Rhabditoidea</taxon>
        <taxon>Rhabditidae</taxon>
        <taxon>Peloderinae</taxon>
        <taxon>Caenorhabditis</taxon>
    </lineage>
</organism>
<dbReference type="Proteomes" id="UP000494206">
    <property type="component" value="Unassembled WGS sequence"/>
</dbReference>
<evidence type="ECO:0000256" key="1">
    <source>
        <dbReference type="SAM" id="SignalP"/>
    </source>
</evidence>
<dbReference type="OrthoDB" id="5798795at2759"/>
<dbReference type="AlphaFoldDB" id="A0A8S1E981"/>
<proteinExistence type="predicted"/>
<dbReference type="EMBL" id="CADEPM010000002">
    <property type="protein sequence ID" value="CAB3400396.1"/>
    <property type="molecule type" value="Genomic_DNA"/>
</dbReference>
<feature type="signal peptide" evidence="1">
    <location>
        <begin position="1"/>
        <end position="18"/>
    </location>
</feature>
<keyword evidence="3" id="KW-1185">Reference proteome</keyword>
<gene>
    <name evidence="2" type="ORF">CBOVIS_LOCUS3350</name>
</gene>
<accession>A0A8S1E981</accession>
<evidence type="ECO:0000313" key="3">
    <source>
        <dbReference type="Proteomes" id="UP000494206"/>
    </source>
</evidence>
<evidence type="ECO:0008006" key="4">
    <source>
        <dbReference type="Google" id="ProtNLM"/>
    </source>
</evidence>
<keyword evidence="1" id="KW-0732">Signal</keyword>
<reference evidence="2 3" key="1">
    <citation type="submission" date="2020-04" db="EMBL/GenBank/DDBJ databases">
        <authorList>
            <person name="Laetsch R D."/>
            <person name="Stevens L."/>
            <person name="Kumar S."/>
            <person name="Blaxter L. M."/>
        </authorList>
    </citation>
    <scope>NUCLEOTIDE SEQUENCE [LARGE SCALE GENOMIC DNA]</scope>
</reference>
<evidence type="ECO:0000313" key="2">
    <source>
        <dbReference type="EMBL" id="CAB3400396.1"/>
    </source>
</evidence>
<comment type="caution">
    <text evidence="2">The sequence shown here is derived from an EMBL/GenBank/DDBJ whole genome shotgun (WGS) entry which is preliminary data.</text>
</comment>
<sequence length="154" mass="16583">MRLSSLLVFLSSCYFCYSSIENKYIQEATNTASIGKPGHDCLFGGICSGGAICIELQCYCVDGQRESNGVCVDFLKNDEIIRETSSPVTIGLAGRACGIGGVCRPSTKCIDGICKCSQGYNPSFGECVRDLSVPRFVPRPFVPSSRSLPRFPSV</sequence>
<feature type="chain" id="PRO_5035918326" description="EB domain-containing protein" evidence="1">
    <location>
        <begin position="19"/>
        <end position="154"/>
    </location>
</feature>
<protein>
    <recommendedName>
        <fullName evidence="4">EB domain-containing protein</fullName>
    </recommendedName>
</protein>
<name>A0A8S1E981_9PELO</name>